<reference evidence="2 3" key="1">
    <citation type="submission" date="2019-08" db="EMBL/GenBank/DDBJ databases">
        <title>Bacillus genomes from the desert of Cuatro Cienegas, Coahuila.</title>
        <authorList>
            <person name="Olmedo-Alvarez G."/>
        </authorList>
    </citation>
    <scope>NUCLEOTIDE SEQUENCE [LARGE SCALE GENOMIC DNA]</scope>
    <source>
        <strain evidence="2 3">CH98b_3T</strain>
    </source>
</reference>
<dbReference type="InterPro" id="IPR051532">
    <property type="entry name" value="Ester_Hydrolysis_Enzymes"/>
</dbReference>
<accession>A0A5D4SX06</accession>
<dbReference type="AlphaFoldDB" id="A0A5D4SX06"/>
<dbReference type="EMBL" id="VTET01000011">
    <property type="protein sequence ID" value="TYS67977.1"/>
    <property type="molecule type" value="Genomic_DNA"/>
</dbReference>
<dbReference type="SUPFAM" id="SSF52266">
    <property type="entry name" value="SGNH hydrolase"/>
    <property type="match status" value="1"/>
</dbReference>
<dbReference type="OrthoDB" id="9794725at2"/>
<dbReference type="Proteomes" id="UP000324517">
    <property type="component" value="Unassembled WGS sequence"/>
</dbReference>
<dbReference type="InterPro" id="IPR013830">
    <property type="entry name" value="SGNH_hydro"/>
</dbReference>
<evidence type="ECO:0000259" key="1">
    <source>
        <dbReference type="Pfam" id="PF13472"/>
    </source>
</evidence>
<dbReference type="GO" id="GO:0016787">
    <property type="term" value="F:hydrolase activity"/>
    <property type="evidence" value="ECO:0007669"/>
    <property type="project" value="UniProtKB-KW"/>
</dbReference>
<dbReference type="InterPro" id="IPR036514">
    <property type="entry name" value="SGNH_hydro_sf"/>
</dbReference>
<feature type="domain" description="SGNH hydrolase-type esterase" evidence="1">
    <location>
        <begin position="5"/>
        <end position="161"/>
    </location>
</feature>
<dbReference type="Pfam" id="PF13472">
    <property type="entry name" value="Lipase_GDSL_2"/>
    <property type="match status" value="1"/>
</dbReference>
<dbReference type="PANTHER" id="PTHR30383">
    <property type="entry name" value="THIOESTERASE 1/PROTEASE 1/LYSOPHOSPHOLIPASE L1"/>
    <property type="match status" value="1"/>
</dbReference>
<evidence type="ECO:0000313" key="3">
    <source>
        <dbReference type="Proteomes" id="UP000324517"/>
    </source>
</evidence>
<name>A0A5D4SX06_9BACI</name>
<proteinExistence type="predicted"/>
<dbReference type="RefSeq" id="WP_148980317.1">
    <property type="nucleotide sequence ID" value="NZ_JBNILM010000012.1"/>
</dbReference>
<keyword evidence="2" id="KW-0378">Hydrolase</keyword>
<dbReference type="Gene3D" id="3.40.50.1110">
    <property type="entry name" value="SGNH hydrolase"/>
    <property type="match status" value="1"/>
</dbReference>
<organism evidence="2 3">
    <name type="scientific">Sutcliffiella horikoshii</name>
    <dbReference type="NCBI Taxonomy" id="79883"/>
    <lineage>
        <taxon>Bacteria</taxon>
        <taxon>Bacillati</taxon>
        <taxon>Bacillota</taxon>
        <taxon>Bacilli</taxon>
        <taxon>Bacillales</taxon>
        <taxon>Bacillaceae</taxon>
        <taxon>Sutcliffiella</taxon>
    </lineage>
</organism>
<comment type="caution">
    <text evidence="2">The sequence shown here is derived from an EMBL/GenBank/DDBJ whole genome shotgun (WGS) entry which is preliminary data.</text>
</comment>
<evidence type="ECO:0000313" key="2">
    <source>
        <dbReference type="EMBL" id="TYS67977.1"/>
    </source>
</evidence>
<gene>
    <name evidence="2" type="ORF">FZC75_18435</name>
</gene>
<protein>
    <submittedName>
        <fullName evidence="2">SGNH/GDSL hydrolase family protein</fullName>
    </submittedName>
</protein>
<sequence length="226" mass="25561">MKIACIGDSLTEGKPGVSFFNMLKRKYPDIKFVNLGKGGETVKSLHTRLSKNKLDQDYDLAFLWIGVNDIYSKLLKVQAQPITRNSEEFREIYEQVLELVSQSSKEVVAVSPAVIGENINSSNRGLLNLSMIIKEISKEHKNITFIDLHQAFTEQLETLHTSDYLSTGLGRLVKDVFFYRNPKRVDRLAAERGLHLTIDGVHLNSRGANIVVEKYSRIIEGLQPNN</sequence>